<evidence type="ECO:0000313" key="3">
    <source>
        <dbReference type="Proteomes" id="UP000054729"/>
    </source>
</evidence>
<evidence type="ECO:0000256" key="1">
    <source>
        <dbReference type="SAM" id="SignalP"/>
    </source>
</evidence>
<keyword evidence="3" id="KW-1185">Reference proteome</keyword>
<dbReference type="STRING" id="66969.Lwal_3028"/>
<feature type="signal peptide" evidence="1">
    <location>
        <begin position="1"/>
        <end position="23"/>
    </location>
</feature>
<dbReference type="OrthoDB" id="344729at2"/>
<dbReference type="AlphaFoldDB" id="A0A0W1A0W5"/>
<feature type="chain" id="PRO_5006919278" description="YHS domain protein" evidence="1">
    <location>
        <begin position="24"/>
        <end position="151"/>
    </location>
</feature>
<dbReference type="Proteomes" id="UP000054729">
    <property type="component" value="Unassembled WGS sequence"/>
</dbReference>
<reference evidence="2 3" key="1">
    <citation type="submission" date="2015-11" db="EMBL/GenBank/DDBJ databases">
        <title>Genomic analysis of 38 Legionella species identifies large and diverse effector repertoires.</title>
        <authorList>
            <person name="Burstein D."/>
            <person name="Amaro F."/>
            <person name="Zusman T."/>
            <person name="Lifshitz Z."/>
            <person name="Cohen O."/>
            <person name="Gilbert J.A."/>
            <person name="Pupko T."/>
            <person name="Shuman H.A."/>
            <person name="Segal G."/>
        </authorList>
    </citation>
    <scope>NUCLEOTIDE SEQUENCE [LARGE SCALE GENOMIC DNA]</scope>
    <source>
        <strain evidence="2 3">ATCC 51914</strain>
    </source>
</reference>
<evidence type="ECO:0000313" key="2">
    <source>
        <dbReference type="EMBL" id="KTD74987.1"/>
    </source>
</evidence>
<name>A0A0W1A0W5_9GAMM</name>
<dbReference type="NCBIfam" id="NF041384">
    <property type="entry name" value="YHS_seleno_dom"/>
    <property type="match status" value="1"/>
</dbReference>
<evidence type="ECO:0008006" key="4">
    <source>
        <dbReference type="Google" id="ProtNLM"/>
    </source>
</evidence>
<accession>A0A0W1A0W5</accession>
<proteinExistence type="predicted"/>
<organism evidence="2 3">
    <name type="scientific">Legionella waltersii</name>
    <dbReference type="NCBI Taxonomy" id="66969"/>
    <lineage>
        <taxon>Bacteria</taxon>
        <taxon>Pseudomonadati</taxon>
        <taxon>Pseudomonadota</taxon>
        <taxon>Gammaproteobacteria</taxon>
        <taxon>Legionellales</taxon>
        <taxon>Legionellaceae</taxon>
        <taxon>Legionella</taxon>
    </lineage>
</organism>
<dbReference type="RefSeq" id="WP_058481629.1">
    <property type="nucleotide sequence ID" value="NZ_CAAAIQ010000022.1"/>
</dbReference>
<gene>
    <name evidence="2" type="ORF">Lwal_3028</name>
</gene>
<dbReference type="EMBL" id="LNZB01000060">
    <property type="protein sequence ID" value="KTD74987.1"/>
    <property type="molecule type" value="Genomic_DNA"/>
</dbReference>
<comment type="caution">
    <text evidence="2">The sequence shown here is derived from an EMBL/GenBank/DDBJ whole genome shotgun (WGS) entry which is preliminary data.</text>
</comment>
<dbReference type="PATRIC" id="fig|66969.6.peg.3302"/>
<keyword evidence="1" id="KW-0732">Signal</keyword>
<sequence>MRNLRSGCIFLVSFFSLIFNLHAAKAFETQALGANGYDLVAYQTDDKAVPGSSDFFSFNNGVTYLFATQSHKDLFDKNPMKYLPAYGGYCAMAMTLGKKHPTDPQAFLVVDGKLYLNKAKVRDKWLQDIPGHIKKADAIWEKIKDTDPAKL</sequence>
<protein>
    <recommendedName>
        <fullName evidence="4">YHS domain protein</fullName>
    </recommendedName>
</protein>